<gene>
    <name evidence="3" type="ORF">CN984_08690</name>
</gene>
<protein>
    <submittedName>
        <fullName evidence="3">Peptigoglycan-binding protein LysM</fullName>
    </submittedName>
</protein>
<comment type="caution">
    <text evidence="3">The sequence shown here is derived from an EMBL/GenBank/DDBJ whole genome shotgun (WGS) entry which is preliminary data.</text>
</comment>
<dbReference type="Proteomes" id="UP000223777">
    <property type="component" value="Unassembled WGS sequence"/>
</dbReference>
<proteinExistence type="predicted"/>
<dbReference type="PANTHER" id="PTHR33734">
    <property type="entry name" value="LYSM DOMAIN-CONTAINING GPI-ANCHORED PROTEIN 2"/>
    <property type="match status" value="1"/>
</dbReference>
<reference evidence="3 4" key="1">
    <citation type="submission" date="2017-09" db="EMBL/GenBank/DDBJ databases">
        <title>Large-scale bioinformatics analysis of Bacillus genomes uncovers conserved roles of natural products in bacterial physiology.</title>
        <authorList>
            <consortium name="Agbiome Team Llc"/>
            <person name="Bleich R.M."/>
            <person name="Grubbs K.J."/>
            <person name="Santa Maria K.C."/>
            <person name="Allen S.E."/>
            <person name="Farag S."/>
            <person name="Shank E.A."/>
            <person name="Bowers A."/>
        </authorList>
    </citation>
    <scope>NUCLEOTIDE SEQUENCE [LARGE SCALE GENOMIC DNA]</scope>
    <source>
        <strain evidence="3 4">AFS050027</strain>
    </source>
</reference>
<dbReference type="CDD" id="cd00118">
    <property type="entry name" value="LysM"/>
    <property type="match status" value="2"/>
</dbReference>
<dbReference type="Gene3D" id="6.20.240.60">
    <property type="match status" value="1"/>
</dbReference>
<sequence>MKLCKAKTWLPLSAAIITVVSNPVGTAASTVYTIQKNDTLEAISKQYEVSIQSLKQANNKTNDQINIGERLTIPVSSTANEYVQKNNSTVSTNTYQAIYQVKSGDTLSSISQQYKVSIQSIKQNNNINENENHIFVGQHLKINTGISLQEVDLMARLVNAEAGGEPHAGKVAVAKVVLNRANANGFPNTITDVIYEPIKNGYAFTPVTDGRINQPATQEARMAVEEALTSKGTNSEWLYFYNPQTSTDKWITTRQTVAQIGNHLFAK</sequence>
<organism evidence="3 4">
    <name type="scientific">Bacillus cereus</name>
    <dbReference type="NCBI Taxonomy" id="1396"/>
    <lineage>
        <taxon>Bacteria</taxon>
        <taxon>Bacillati</taxon>
        <taxon>Bacillota</taxon>
        <taxon>Bacilli</taxon>
        <taxon>Bacillales</taxon>
        <taxon>Bacillaceae</taxon>
        <taxon>Bacillus</taxon>
        <taxon>Bacillus cereus group</taxon>
    </lineage>
</organism>
<feature type="domain" description="LysM" evidence="2">
    <location>
        <begin position="97"/>
        <end position="142"/>
    </location>
</feature>
<evidence type="ECO:0000313" key="4">
    <source>
        <dbReference type="Proteomes" id="UP000223777"/>
    </source>
</evidence>
<dbReference type="Pfam" id="PF07486">
    <property type="entry name" value="Hydrolase_2"/>
    <property type="match status" value="1"/>
</dbReference>
<dbReference type="SMART" id="SM00257">
    <property type="entry name" value="LysM"/>
    <property type="match status" value="2"/>
</dbReference>
<dbReference type="Gene3D" id="3.10.350.10">
    <property type="entry name" value="LysM domain"/>
    <property type="match status" value="2"/>
</dbReference>
<name>A0A2B9QCE6_BACCE</name>
<dbReference type="Pfam" id="PF01476">
    <property type="entry name" value="LysM"/>
    <property type="match status" value="2"/>
</dbReference>
<keyword evidence="1" id="KW-0732">Signal</keyword>
<dbReference type="InterPro" id="IPR011105">
    <property type="entry name" value="Cell_wall_hydrolase_SleB"/>
</dbReference>
<dbReference type="AlphaFoldDB" id="A0A2B9QCE6"/>
<evidence type="ECO:0000256" key="1">
    <source>
        <dbReference type="SAM" id="SignalP"/>
    </source>
</evidence>
<dbReference type="Gene3D" id="1.10.10.2520">
    <property type="entry name" value="Cell wall hydrolase SleB, domain 1"/>
    <property type="match status" value="1"/>
</dbReference>
<dbReference type="PROSITE" id="PS51782">
    <property type="entry name" value="LYSM"/>
    <property type="match status" value="2"/>
</dbReference>
<dbReference type="PANTHER" id="PTHR33734:SF22">
    <property type="entry name" value="MEMBRANE-BOUND LYTIC MUREIN TRANSGLYCOSYLASE D"/>
    <property type="match status" value="1"/>
</dbReference>
<dbReference type="RefSeq" id="WP_098763931.1">
    <property type="nucleotide sequence ID" value="NZ_NUIL01000007.1"/>
</dbReference>
<feature type="chain" id="PRO_5012586671" evidence="1">
    <location>
        <begin position="28"/>
        <end position="267"/>
    </location>
</feature>
<dbReference type="EMBL" id="NUIL01000007">
    <property type="protein sequence ID" value="PGO32085.1"/>
    <property type="molecule type" value="Genomic_DNA"/>
</dbReference>
<dbReference type="InterPro" id="IPR018392">
    <property type="entry name" value="LysM"/>
</dbReference>
<feature type="signal peptide" evidence="1">
    <location>
        <begin position="1"/>
        <end position="27"/>
    </location>
</feature>
<evidence type="ECO:0000259" key="2">
    <source>
        <dbReference type="PROSITE" id="PS51782"/>
    </source>
</evidence>
<dbReference type="SUPFAM" id="SSF54106">
    <property type="entry name" value="LysM domain"/>
    <property type="match status" value="2"/>
</dbReference>
<dbReference type="InterPro" id="IPR042047">
    <property type="entry name" value="SleB_dom1"/>
</dbReference>
<accession>A0A2B9QCE6</accession>
<dbReference type="GO" id="GO:0016787">
    <property type="term" value="F:hydrolase activity"/>
    <property type="evidence" value="ECO:0007669"/>
    <property type="project" value="InterPro"/>
</dbReference>
<dbReference type="InterPro" id="IPR036779">
    <property type="entry name" value="LysM_dom_sf"/>
</dbReference>
<evidence type="ECO:0000313" key="3">
    <source>
        <dbReference type="EMBL" id="PGO32085.1"/>
    </source>
</evidence>
<feature type="domain" description="LysM" evidence="2">
    <location>
        <begin position="30"/>
        <end position="73"/>
    </location>
</feature>